<dbReference type="Gene3D" id="2.70.98.20">
    <property type="entry name" value="Copper amine oxidase, catalytic domain"/>
    <property type="match status" value="1"/>
</dbReference>
<evidence type="ECO:0000256" key="7">
    <source>
        <dbReference type="PIRSR" id="PIRSR600269-50"/>
    </source>
</evidence>
<dbReference type="EC" id="1.4.3.-" evidence="9"/>
<name>A0A093V3P3_TALMA</name>
<dbReference type="InterPro" id="IPR015328">
    <property type="entry name" value="DUF1965"/>
</dbReference>
<evidence type="ECO:0000259" key="11">
    <source>
        <dbReference type="Pfam" id="PF01179"/>
    </source>
</evidence>
<sequence>MRILSPGLLTLGGLAVIASASPFNMKNFMPGVKPFSMKDAWHNHHGHKNATESCNSGTLLTTKAPLENIFAALTADEAAAVTKFLHERPELNLTANTNATSWDNVIVLVQVLQPNKTDALPYLNGEGSKPLRYATATLQFQATLEPYLQEYIIGPLPISKKTTVQPLNYPFNKGVGRQRIYNADAGAYGDFLANVSKSVEDILMEMFNGTFTNSPGDFLGLGPSDPLWIDDVTGAVTTWNEYTTSPTDIYGTGSLLRSGLAVRTDLTGRDPSKWSVLGWYYNGEFYKTTDDFRSAFYNGTFQYFTPSADGDWGATSPTSPMHLHDDTPPPVSVQPAGPRFGVDKEETYIEWMGFSFFLTFTRDTGMRLFDIKFNGERIVYELGMQEAMAHYAGSNPGQSALSFLDSYYGFGPNAFELVNGYDCPAYATYLNTSFYWREERRSHQNSICIFEMDAGYPVARHTANNYVYTAKNIHLVVRSVSTLGNYDYMFEYAFFYDGSIHVTVRASGYIAAAFWAANSDYGFHIHDTVSGSMHDHVLNYKLDLDIHGTKNSLMKLEVIPTTEVYPWSDGQPRNTMKVSKTFIESEDDSKIMWAPNGAATYAVVNRDKPNRFGEYPGYRITPGTANTAHLTVINSTNLKNSVNWATHHLYAVQQKDTEPRSVYAFSSLDTARPVVDFEKFFDGESLEQEDLVIYFNLGMHHVPDTQDLPNTVFTNAQSTVVIAPQNYFIRNPVSQTVQQVEIDYDLDTVVNIKKFSPNDAVCTYDMTHTVANFSNYIGGDIIIRKWPYDPSNPFYGMTEIEELLTLNGVNEGSGQPTPKPSI</sequence>
<evidence type="ECO:0000256" key="4">
    <source>
        <dbReference type="ARBA" id="ARBA00022772"/>
    </source>
</evidence>
<dbReference type="InterPro" id="IPR015798">
    <property type="entry name" value="Cu_amine_oxidase_C"/>
</dbReference>
<dbReference type="GO" id="GO:0005886">
    <property type="term" value="C:plasma membrane"/>
    <property type="evidence" value="ECO:0007669"/>
    <property type="project" value="TreeGrafter"/>
</dbReference>
<reference evidence="13" key="1">
    <citation type="journal article" date="2014" name="PLoS Genet.">
        <title>Signature Gene Expression Reveals Novel Clues to the Molecular Mechanisms of Dimorphic Transition in Penicillium marneffei.</title>
        <authorList>
            <person name="Yang E."/>
            <person name="Wang G."/>
            <person name="Cai J."/>
            <person name="Woo P.C."/>
            <person name="Lau S.K."/>
            <person name="Yuen K.-Y."/>
            <person name="Chow W.-N."/>
            <person name="Lin X."/>
        </authorList>
    </citation>
    <scope>NUCLEOTIDE SEQUENCE [LARGE SCALE GENOMIC DNA]</scope>
    <source>
        <strain evidence="13">PM1</strain>
    </source>
</reference>
<evidence type="ECO:0000256" key="3">
    <source>
        <dbReference type="ARBA" id="ARBA00022723"/>
    </source>
</evidence>
<accession>A0A093V3P3</accession>
<feature type="domain" description="Copper amine oxidase catalytic" evidence="11">
    <location>
        <begin position="331"/>
        <end position="733"/>
    </location>
</feature>
<proteinExistence type="inferred from homology"/>
<evidence type="ECO:0000256" key="6">
    <source>
        <dbReference type="ARBA" id="ARBA00023008"/>
    </source>
</evidence>
<dbReference type="PANTHER" id="PTHR10638">
    <property type="entry name" value="COPPER AMINE OXIDASE"/>
    <property type="match status" value="1"/>
</dbReference>
<comment type="PTM">
    <text evidence="8 9">Topaquinone (TPQ) is generated by copper-dependent autoxidation of a specific tyrosyl residue.</text>
</comment>
<evidence type="ECO:0000256" key="1">
    <source>
        <dbReference type="ARBA" id="ARBA00001935"/>
    </source>
</evidence>
<protein>
    <recommendedName>
        <fullName evidence="9">Amine oxidase</fullName>
        <ecNumber evidence="9">1.4.3.-</ecNumber>
    </recommendedName>
</protein>
<keyword evidence="6 9" id="KW-0186">Copper</keyword>
<dbReference type="FunFam" id="3.10.450.40:FF:000018">
    <property type="entry name" value="Amine oxidase"/>
    <property type="match status" value="1"/>
</dbReference>
<evidence type="ECO:0000313" key="13">
    <source>
        <dbReference type="EMBL" id="KFX41366.1"/>
    </source>
</evidence>
<gene>
    <name evidence="13" type="ORF">GQ26_0620190</name>
</gene>
<keyword evidence="4 7" id="KW-0801">TPQ</keyword>
<feature type="modified residue" description="2',4',5'-topaquinone" evidence="8">
    <location>
        <position position="486"/>
    </location>
</feature>
<keyword evidence="3 9" id="KW-0479">Metal-binding</keyword>
<evidence type="ECO:0000259" key="12">
    <source>
        <dbReference type="Pfam" id="PF09248"/>
    </source>
</evidence>
<dbReference type="InterPro" id="IPR000269">
    <property type="entry name" value="Cu_amine_oxidase"/>
</dbReference>
<evidence type="ECO:0000256" key="9">
    <source>
        <dbReference type="RuleBase" id="RU000672"/>
    </source>
</evidence>
<evidence type="ECO:0000256" key="2">
    <source>
        <dbReference type="ARBA" id="ARBA00007983"/>
    </source>
</evidence>
<evidence type="ECO:0000256" key="8">
    <source>
        <dbReference type="PIRSR" id="PIRSR600269-51"/>
    </source>
</evidence>
<feature type="chain" id="PRO_5001892212" description="Amine oxidase" evidence="10">
    <location>
        <begin position="21"/>
        <end position="822"/>
    </location>
</feature>
<feature type="domain" description="DUF1965" evidence="12">
    <location>
        <begin position="254"/>
        <end position="318"/>
    </location>
</feature>
<comment type="cofactor">
    <cofactor evidence="9">
        <name>Cu cation</name>
        <dbReference type="ChEBI" id="CHEBI:23378"/>
    </cofactor>
    <text evidence="9">Contains 1 topaquinone per subunit.</text>
</comment>
<dbReference type="Pfam" id="PF09248">
    <property type="entry name" value="DUF1965"/>
    <property type="match status" value="1"/>
</dbReference>
<keyword evidence="5 9" id="KW-0560">Oxidoreductase</keyword>
<dbReference type="GO" id="GO:0005507">
    <property type="term" value="F:copper ion binding"/>
    <property type="evidence" value="ECO:0007669"/>
    <property type="project" value="InterPro"/>
</dbReference>
<comment type="caution">
    <text evidence="13">The sequence shown here is derived from an EMBL/GenBank/DDBJ whole genome shotgun (WGS) entry which is preliminary data.</text>
</comment>
<dbReference type="InterPro" id="IPR016182">
    <property type="entry name" value="Cu_amine_oxidase_N-reg"/>
</dbReference>
<feature type="active site" description="Proton acceptor" evidence="7">
    <location>
        <position position="405"/>
    </location>
</feature>
<evidence type="ECO:0000256" key="5">
    <source>
        <dbReference type="ARBA" id="ARBA00023002"/>
    </source>
</evidence>
<dbReference type="Pfam" id="PF01179">
    <property type="entry name" value="Cu_amine_oxid"/>
    <property type="match status" value="1"/>
</dbReference>
<keyword evidence="10" id="KW-0732">Signal</keyword>
<comment type="cofactor">
    <cofactor evidence="1">
        <name>Cu cation</name>
        <dbReference type="ChEBI" id="CHEBI:23378"/>
    </cofactor>
</comment>
<organism evidence="13">
    <name type="scientific">Talaromyces marneffei PM1</name>
    <dbReference type="NCBI Taxonomy" id="1077442"/>
    <lineage>
        <taxon>Eukaryota</taxon>
        <taxon>Fungi</taxon>
        <taxon>Dikarya</taxon>
        <taxon>Ascomycota</taxon>
        <taxon>Pezizomycotina</taxon>
        <taxon>Eurotiomycetes</taxon>
        <taxon>Eurotiomycetidae</taxon>
        <taxon>Eurotiales</taxon>
        <taxon>Trichocomaceae</taxon>
        <taxon>Talaromyces</taxon>
        <taxon>Talaromyces sect. Talaromyces</taxon>
    </lineage>
</organism>
<dbReference type="SUPFAM" id="SSF49998">
    <property type="entry name" value="Amine oxidase catalytic domain"/>
    <property type="match status" value="1"/>
</dbReference>
<dbReference type="EMBL" id="JPOX01000062">
    <property type="protein sequence ID" value="KFX41366.1"/>
    <property type="molecule type" value="Genomic_DNA"/>
</dbReference>
<dbReference type="GO" id="GO:0048038">
    <property type="term" value="F:quinone binding"/>
    <property type="evidence" value="ECO:0007669"/>
    <property type="project" value="InterPro"/>
</dbReference>
<comment type="similarity">
    <text evidence="2 9">Belongs to the copper/topaquinone oxidase family.</text>
</comment>
<feature type="signal peptide" evidence="10">
    <location>
        <begin position="1"/>
        <end position="20"/>
    </location>
</feature>
<dbReference type="AlphaFoldDB" id="A0A093V3P3"/>
<dbReference type="Gene3D" id="3.10.450.40">
    <property type="match status" value="2"/>
</dbReference>
<dbReference type="InterPro" id="IPR036460">
    <property type="entry name" value="Cu_amine_oxidase_C_sf"/>
</dbReference>
<feature type="active site" description="Schiff-base intermediate with substrate; via topaquinone" evidence="7">
    <location>
        <position position="486"/>
    </location>
</feature>
<dbReference type="PRINTS" id="PR00766">
    <property type="entry name" value="CUDAOXIDASE"/>
</dbReference>
<dbReference type="PANTHER" id="PTHR10638:SF20">
    <property type="entry name" value="AMINE OXIDASE"/>
    <property type="match status" value="1"/>
</dbReference>
<dbReference type="GO" id="GO:0009308">
    <property type="term" value="P:amine metabolic process"/>
    <property type="evidence" value="ECO:0007669"/>
    <property type="project" value="UniProtKB-UniRule"/>
</dbReference>
<dbReference type="PROSITE" id="PS01164">
    <property type="entry name" value="COPPER_AMINE_OXID_1"/>
    <property type="match status" value="1"/>
</dbReference>
<evidence type="ECO:0000256" key="10">
    <source>
        <dbReference type="SAM" id="SignalP"/>
    </source>
</evidence>
<dbReference type="InterPro" id="IPR049948">
    <property type="entry name" value="Cu_Am_ox_TPQ-bd"/>
</dbReference>
<dbReference type="SUPFAM" id="SSF54416">
    <property type="entry name" value="Amine oxidase N-terminal region"/>
    <property type="match status" value="2"/>
</dbReference>
<dbReference type="GO" id="GO:0008131">
    <property type="term" value="F:primary methylamine oxidase activity"/>
    <property type="evidence" value="ECO:0007669"/>
    <property type="project" value="InterPro"/>
</dbReference>